<dbReference type="InterPro" id="IPR016718">
    <property type="entry name" value="rRNA_m1G-MeTrfase_A_prd"/>
</dbReference>
<feature type="binding site" evidence="2">
    <location>
        <position position="191"/>
    </location>
    <ligand>
        <name>S-adenosyl-L-methionine</name>
        <dbReference type="ChEBI" id="CHEBI:59789"/>
    </ligand>
</feature>
<evidence type="ECO:0000313" key="5">
    <source>
        <dbReference type="EMBL" id="OJG18894.1"/>
    </source>
</evidence>
<dbReference type="Proteomes" id="UP000181884">
    <property type="component" value="Unassembled WGS sequence"/>
</dbReference>
<keyword evidence="1" id="KW-0479">Metal-binding</keyword>
<feature type="domain" description="23S rRNA (guanine(745)-N(1))-methyltransferase N-terminal" evidence="4">
    <location>
        <begin position="19"/>
        <end position="50"/>
    </location>
</feature>
<keyword evidence="2" id="KW-0949">S-adenosyl-L-methionine</keyword>
<organism evidence="5 6">
    <name type="scientific">Enterococcus canis</name>
    <dbReference type="NCBI Taxonomy" id="214095"/>
    <lineage>
        <taxon>Bacteria</taxon>
        <taxon>Bacillati</taxon>
        <taxon>Bacillota</taxon>
        <taxon>Bacilli</taxon>
        <taxon>Lactobacillales</taxon>
        <taxon>Enterococcaceae</taxon>
        <taxon>Enterococcus</taxon>
    </lineage>
</organism>
<dbReference type="InterPro" id="IPR013216">
    <property type="entry name" value="Methyltransf_11"/>
</dbReference>
<protein>
    <submittedName>
        <fullName evidence="5">50S rRNA methyltransferase</fullName>
    </submittedName>
</protein>
<keyword evidence="6" id="KW-1185">Reference proteome</keyword>
<dbReference type="InterPro" id="IPR029063">
    <property type="entry name" value="SAM-dependent_MTases_sf"/>
</dbReference>
<keyword evidence="5" id="KW-0808">Transferase</keyword>
<feature type="domain" description="Methyltransferase type 11" evidence="3">
    <location>
        <begin position="98"/>
        <end position="183"/>
    </location>
</feature>
<feature type="binding site" evidence="1">
    <location>
        <position position="24"/>
    </location>
    <ligand>
        <name>Zn(2+)</name>
        <dbReference type="ChEBI" id="CHEBI:29105"/>
    </ligand>
</feature>
<comment type="caution">
    <text evidence="5">The sequence shown here is derived from an EMBL/GenBank/DDBJ whole genome shotgun (WGS) entry which is preliminary data.</text>
</comment>
<dbReference type="SUPFAM" id="SSF53335">
    <property type="entry name" value="S-adenosyl-L-methionine-dependent methyltransferases"/>
    <property type="match status" value="1"/>
</dbReference>
<evidence type="ECO:0000259" key="4">
    <source>
        <dbReference type="Pfam" id="PF21302"/>
    </source>
</evidence>
<dbReference type="CDD" id="cd02440">
    <property type="entry name" value="AdoMet_MTases"/>
    <property type="match status" value="1"/>
</dbReference>
<name>A0A1L8RGM7_9ENTE</name>
<feature type="binding site" evidence="1">
    <location>
        <position position="21"/>
    </location>
    <ligand>
        <name>Zn(2+)</name>
        <dbReference type="ChEBI" id="CHEBI:29105"/>
    </ligand>
</feature>
<feature type="binding site" evidence="1">
    <location>
        <position position="37"/>
    </location>
    <ligand>
        <name>Zn(2+)</name>
        <dbReference type="ChEBI" id="CHEBI:29105"/>
    </ligand>
</feature>
<dbReference type="Pfam" id="PF21302">
    <property type="entry name" value="Zn_ribbon_RlmA"/>
    <property type="match status" value="1"/>
</dbReference>
<dbReference type="STRING" id="214095.RU97_GL001512"/>
<dbReference type="PANTHER" id="PTHR43591:SF24">
    <property type="entry name" value="2-METHOXY-6-POLYPRENYL-1,4-BENZOQUINOL METHYLASE, MITOCHONDRIAL"/>
    <property type="match status" value="1"/>
</dbReference>
<evidence type="ECO:0000256" key="2">
    <source>
        <dbReference type="PIRSR" id="PIRSR018249-2"/>
    </source>
</evidence>
<feature type="binding site" evidence="2">
    <location>
        <begin position="104"/>
        <end position="105"/>
    </location>
    <ligand>
        <name>S-adenosyl-L-methionine</name>
        <dbReference type="ChEBI" id="CHEBI:59789"/>
    </ligand>
</feature>
<keyword evidence="5" id="KW-0489">Methyltransferase</keyword>
<dbReference type="InterPro" id="IPR048647">
    <property type="entry name" value="RlmA_N"/>
</dbReference>
<dbReference type="Gene3D" id="3.40.50.150">
    <property type="entry name" value="Vaccinia Virus protein VP39"/>
    <property type="match status" value="1"/>
</dbReference>
<feature type="binding site" evidence="1">
    <location>
        <position position="41"/>
    </location>
    <ligand>
        <name>Zn(2+)</name>
        <dbReference type="ChEBI" id="CHEBI:29105"/>
    </ligand>
</feature>
<dbReference type="GO" id="GO:0046872">
    <property type="term" value="F:metal ion binding"/>
    <property type="evidence" value="ECO:0007669"/>
    <property type="project" value="UniProtKB-KW"/>
</dbReference>
<dbReference type="PANTHER" id="PTHR43591">
    <property type="entry name" value="METHYLTRANSFERASE"/>
    <property type="match status" value="1"/>
</dbReference>
<keyword evidence="1" id="KW-0862">Zinc</keyword>
<reference evidence="5 6" key="1">
    <citation type="submission" date="2014-12" db="EMBL/GenBank/DDBJ databases">
        <title>Draft genome sequences of 29 type strains of Enterococci.</title>
        <authorList>
            <person name="Zhong Z."/>
            <person name="Sun Z."/>
            <person name="Liu W."/>
            <person name="Zhang W."/>
            <person name="Zhang H."/>
        </authorList>
    </citation>
    <scope>NUCLEOTIDE SEQUENCE [LARGE SCALE GENOMIC DNA]</scope>
    <source>
        <strain evidence="5 6">DSM 17029</strain>
    </source>
</reference>
<dbReference type="EMBL" id="JXKH01000003">
    <property type="protein sequence ID" value="OJG18894.1"/>
    <property type="molecule type" value="Genomic_DNA"/>
</dbReference>
<proteinExistence type="predicted"/>
<evidence type="ECO:0000256" key="1">
    <source>
        <dbReference type="PIRSR" id="PIRSR018249-1"/>
    </source>
</evidence>
<dbReference type="PIRSF" id="PIRSF018249">
    <property type="entry name" value="MyrA_prd"/>
    <property type="match status" value="1"/>
</dbReference>
<gene>
    <name evidence="5" type="ORF">RU97_GL001512</name>
</gene>
<accession>A0A1L8RGM7</accession>
<dbReference type="Pfam" id="PF08241">
    <property type="entry name" value="Methyltransf_11"/>
    <property type="match status" value="1"/>
</dbReference>
<feature type="binding site" evidence="2">
    <location>
        <position position="79"/>
    </location>
    <ligand>
        <name>S-adenosyl-L-methionine</name>
        <dbReference type="ChEBI" id="CHEBI:59789"/>
    </ligand>
</feature>
<dbReference type="GO" id="GO:0032259">
    <property type="term" value="P:methylation"/>
    <property type="evidence" value="ECO:0007669"/>
    <property type="project" value="UniProtKB-KW"/>
</dbReference>
<dbReference type="AlphaFoldDB" id="A0A1L8RGM7"/>
<dbReference type="GO" id="GO:0008757">
    <property type="term" value="F:S-adenosylmethionine-dependent methyltransferase activity"/>
    <property type="evidence" value="ECO:0007669"/>
    <property type="project" value="InterPro"/>
</dbReference>
<dbReference type="RefSeq" id="WP_067394322.1">
    <property type="nucleotide sequence ID" value="NZ_JXKH01000003.1"/>
</dbReference>
<sequence length="280" mass="32197">MLKKIDRSALFLQKNQHLFRCPLCHESMTAHDTSLICQQEHRFDLSKKGTLYFLQHQIQSEYDRSLFEARGRMIASGMYNPLLETIASYLPQKIDSLVDVGCGEGSFLNQLGEKHSLGAAIGFDIAKEGIYLATNQPLNAFWCVADLTNLPFQTEQVDVILNLFSPSHYQEFRRVLKPAGKIIKVVPEEGYLKELRQAYGQKSYQNTAVLERFQAELNLVHSERIQYTFSIPPERRLDIMEMSPLEWQATPLQKEKLQNSPLTEITIDLRILVGDIKRLH</sequence>
<evidence type="ECO:0000259" key="3">
    <source>
        <dbReference type="Pfam" id="PF08241"/>
    </source>
</evidence>
<evidence type="ECO:0000313" key="6">
    <source>
        <dbReference type="Proteomes" id="UP000181884"/>
    </source>
</evidence>